<gene>
    <name evidence="1" type="ORF">SCHCODRAFT_112989</name>
</gene>
<keyword evidence="2" id="KW-1185">Reference proteome</keyword>
<protein>
    <submittedName>
        <fullName evidence="1">Uncharacterized protein</fullName>
    </submittedName>
</protein>
<dbReference type="VEuPathDB" id="FungiDB:SCHCODRAFT_01105489"/>
<evidence type="ECO:0000313" key="1">
    <source>
        <dbReference type="EMBL" id="EFI92501.1"/>
    </source>
</evidence>
<dbReference type="Proteomes" id="UP000007431">
    <property type="component" value="Unassembled WGS sequence"/>
</dbReference>
<proteinExistence type="predicted"/>
<dbReference type="EMBL" id="GL377312">
    <property type="protein sequence ID" value="EFI92501.1"/>
    <property type="molecule type" value="Genomic_DNA"/>
</dbReference>
<dbReference type="AlphaFoldDB" id="D8QGJ8"/>
<dbReference type="RefSeq" id="XP_003027404.1">
    <property type="nucleotide sequence ID" value="XM_003027358.1"/>
</dbReference>
<accession>D8QGJ8</accession>
<reference evidence="1 2" key="1">
    <citation type="journal article" date="2010" name="Nat. Biotechnol.">
        <title>Genome sequence of the model mushroom Schizophyllum commune.</title>
        <authorList>
            <person name="Ohm R.A."/>
            <person name="de Jong J.F."/>
            <person name="Lugones L.G."/>
            <person name="Aerts A."/>
            <person name="Kothe E."/>
            <person name="Stajich J.E."/>
            <person name="de Vries R.P."/>
            <person name="Record E."/>
            <person name="Levasseur A."/>
            <person name="Baker S.E."/>
            <person name="Bartholomew K.A."/>
            <person name="Coutinho P.M."/>
            <person name="Erdmann S."/>
            <person name="Fowler T.J."/>
            <person name="Gathman A.C."/>
            <person name="Lombard V."/>
            <person name="Henrissat B."/>
            <person name="Knabe N."/>
            <person name="Kuees U."/>
            <person name="Lilly W.W."/>
            <person name="Lindquist E."/>
            <person name="Lucas S."/>
            <person name="Magnuson J.K."/>
            <person name="Piumi F."/>
            <person name="Raudaskoski M."/>
            <person name="Salamov A."/>
            <person name="Schmutz J."/>
            <person name="Schwarze F.W.M.R."/>
            <person name="vanKuyk P.A."/>
            <person name="Horton J.S."/>
            <person name="Grigoriev I.V."/>
            <person name="Woesten H.A.B."/>
        </authorList>
    </citation>
    <scope>NUCLEOTIDE SEQUENCE [LARGE SCALE GENOMIC DNA]</scope>
    <source>
        <strain evidence="2">H4-8 / FGSC 9210</strain>
    </source>
</reference>
<dbReference type="HOGENOM" id="CLU_1587451_0_0_1"/>
<evidence type="ECO:0000313" key="2">
    <source>
        <dbReference type="Proteomes" id="UP000007431"/>
    </source>
</evidence>
<dbReference type="InParanoid" id="D8QGJ8"/>
<name>D8QGJ8_SCHCM</name>
<feature type="non-terminal residue" evidence="1">
    <location>
        <position position="168"/>
    </location>
</feature>
<dbReference type="GeneID" id="9591702"/>
<dbReference type="KEGG" id="scm:SCHCO_01105489"/>
<sequence length="168" mass="18029">MGRYRRSIGGAKIFARNDAAIALASAREGTGRARSFNLQLTIACALAVHVTQSRHLARPPLPNKPSNAPAPFYPSPPFPKCARVAKITCAVALPPRDLLIRSVSAKPPALYTRRSQSAQSCGGVSTALLPPHQFSRDMGLQAAEWTTRRPLDCARLASRAVPTRAPLP</sequence>
<organism evidence="2">
    <name type="scientific">Schizophyllum commune (strain H4-8 / FGSC 9210)</name>
    <name type="common">Split gill fungus</name>
    <dbReference type="NCBI Taxonomy" id="578458"/>
    <lineage>
        <taxon>Eukaryota</taxon>
        <taxon>Fungi</taxon>
        <taxon>Dikarya</taxon>
        <taxon>Basidiomycota</taxon>
        <taxon>Agaricomycotina</taxon>
        <taxon>Agaricomycetes</taxon>
        <taxon>Agaricomycetidae</taxon>
        <taxon>Agaricales</taxon>
        <taxon>Schizophyllaceae</taxon>
        <taxon>Schizophyllum</taxon>
    </lineage>
</organism>